<reference evidence="3 4" key="1">
    <citation type="journal article" date="2014" name="Int. J. Syst. Evol. Microbiol.">
        <title>Carboxylicivirga gen. nov. in the family Marinilabiliaceae with two novel species, Carboxylicivirga mesophila sp. nov. and Carboxylicivirga taeanensis sp. nov., and reclassification of Cytophaga fermentans as Saccharicrinis fermentans gen. nov., comb. nov.</title>
        <authorList>
            <person name="Yang S.H."/>
            <person name="Seo H.S."/>
            <person name="Woo J.H."/>
            <person name="Oh H.M."/>
            <person name="Jang H."/>
            <person name="Lee J.H."/>
            <person name="Kim S.J."/>
            <person name="Kwon K.K."/>
        </authorList>
    </citation>
    <scope>NUCLEOTIDE SEQUENCE [LARGE SCALE GENOMIC DNA]</scope>
    <source>
        <strain evidence="3 4">JCM 18290</strain>
    </source>
</reference>
<evidence type="ECO:0000313" key="3">
    <source>
        <dbReference type="EMBL" id="MBS2211447.1"/>
    </source>
</evidence>
<accession>A0ABS5K9B0</accession>
<dbReference type="Proteomes" id="UP000721861">
    <property type="component" value="Unassembled WGS sequence"/>
</dbReference>
<evidence type="ECO:0000313" key="4">
    <source>
        <dbReference type="Proteomes" id="UP000721861"/>
    </source>
</evidence>
<gene>
    <name evidence="3" type="ORF">KEM09_08550</name>
</gene>
<evidence type="ECO:0000259" key="2">
    <source>
        <dbReference type="Pfam" id="PF13205"/>
    </source>
</evidence>
<dbReference type="Pfam" id="PF13205">
    <property type="entry name" value="Big_5"/>
    <property type="match status" value="3"/>
</dbReference>
<evidence type="ECO:0000256" key="1">
    <source>
        <dbReference type="ARBA" id="ARBA00022729"/>
    </source>
</evidence>
<name>A0ABS5K9B0_9BACT</name>
<sequence>MRNIYALLCIFVGLVISVGAYSQSIIGYEPGQDANDADKAQNLVLTFDQNISFNPNFTFLEIRLYNDDSSSLIETWVCINSSAQPGVTISGDDLIINPSDDLLEGISYHIEIDPGAIDGFGGIDNSELNNWRFATVSSLIYYPLQDAIDVPLITSMTLTFQNSISFNPNFTFPEIRLYNGDADALLESWTCTLGSASPGVSISDNVLTINPTDNLLEGTSYYITIDQGAINGFDGIDNSEGNNWRFTAISYPPIPIIYSPTQDSINVPIDKTFRLTFDRDIQWVNVTSDYYIRINDNATQSPVINYLIGNGEINANLNITSDVLSITLPTALNPNTAYYITVPNGVIESTSGAGYGGINNAADNNWRFTTVGPPIWTSGYPSTRNLSRTNVDIVGRTDKAGTYYYVVTSSITQPSVAQIMNGLDHNGAVALFHNSTAPGTMQANIEFVDVLDIDGIDIAPTTYYVYYLAVSDQGLDSQVGVTSFTTVERDAPTADFNPVDGATNISVSSNILVTYNEAIRNVDGSVIDNTNAHNLVNIPGFSDYSVTIDPTKQILTITPNVPFASSTTYSVIVNPVEDWFGNEQTEVMASSFTTSDFVTWNGSVSSDWSDPDNWTGALVAGFNALIPATGVSNWPNVTTNTGYYVKDIVIEAGAELNIGSMGNLLVTGYFVMTSSNTGKGNASLINNGTLNISSSNKVQIQQNVTSNPTKWMMISSPVAGATQANINCVGVVSEYDMSINEWVPIGANTPMDVAKGYQSYSFENMVFSGAINNASSYNVNALKTTHNGGFNLAGNPYPCSIDWNLLDIGTAGLLNAFWVYLNDSQQYGTYNGNAELGTNLPELGTSVIPSHHAFWVRVPDGELSGALSIPSSARVHNTNTYLKSTKSDNKGVIRLVGVNGESKDEAVIAFNNEAKAVFDTHDTEKRFASKYGNVFEIFSLLQDKKLCINSFDELSDAIIVPIGVNAPSEGNYTIELKEVNNFNKEIEVKLEDLSTGISNFIDMQEVGQYEFSIAQGLTTNRFNLHIQPKNDGATNINTEDSEQIQIYSNNNYLYIDIPNLNNPTYHLFNISGQLIANGQLVGNSLNKVLAMNKGIVIIKVNSREGTFVKKVFVE</sequence>
<dbReference type="RefSeq" id="WP_212227600.1">
    <property type="nucleotide sequence ID" value="NZ_JAGUCN010000008.1"/>
</dbReference>
<proteinExistence type="predicted"/>
<feature type="domain" description="SbsA Ig-like" evidence="2">
    <location>
        <begin position="495"/>
        <end position="594"/>
    </location>
</feature>
<dbReference type="InterPro" id="IPR026444">
    <property type="entry name" value="Secre_tail"/>
</dbReference>
<keyword evidence="4" id="KW-1185">Reference proteome</keyword>
<dbReference type="Gene3D" id="2.60.40.1220">
    <property type="match status" value="1"/>
</dbReference>
<organism evidence="3 4">
    <name type="scientific">Carboxylicivirga mesophila</name>
    <dbReference type="NCBI Taxonomy" id="1166478"/>
    <lineage>
        <taxon>Bacteria</taxon>
        <taxon>Pseudomonadati</taxon>
        <taxon>Bacteroidota</taxon>
        <taxon>Bacteroidia</taxon>
        <taxon>Marinilabiliales</taxon>
        <taxon>Marinilabiliaceae</taxon>
        <taxon>Carboxylicivirga</taxon>
    </lineage>
</organism>
<comment type="caution">
    <text evidence="3">The sequence shown here is derived from an EMBL/GenBank/DDBJ whole genome shotgun (WGS) entry which is preliminary data.</text>
</comment>
<protein>
    <submittedName>
        <fullName evidence="3">Ig-like domain-containing protein</fullName>
    </submittedName>
</protein>
<feature type="domain" description="SbsA Ig-like" evidence="2">
    <location>
        <begin position="258"/>
        <end position="370"/>
    </location>
</feature>
<dbReference type="InterPro" id="IPR014755">
    <property type="entry name" value="Cu-Rt/internalin_Ig-like"/>
</dbReference>
<feature type="domain" description="SbsA Ig-like" evidence="2">
    <location>
        <begin position="142"/>
        <end position="247"/>
    </location>
</feature>
<keyword evidence="1" id="KW-0732">Signal</keyword>
<dbReference type="EMBL" id="JAGUCN010000008">
    <property type="protein sequence ID" value="MBS2211447.1"/>
    <property type="molecule type" value="Genomic_DNA"/>
</dbReference>
<dbReference type="InterPro" id="IPR032812">
    <property type="entry name" value="SbsA_Ig"/>
</dbReference>
<dbReference type="NCBIfam" id="TIGR04183">
    <property type="entry name" value="Por_Secre_tail"/>
    <property type="match status" value="1"/>
</dbReference>